<evidence type="ECO:0000313" key="5">
    <source>
        <dbReference type="Proteomes" id="UP000720189"/>
    </source>
</evidence>
<feature type="domain" description="Nephrocystin 3-like N-terminal" evidence="3">
    <location>
        <begin position="143"/>
        <end position="309"/>
    </location>
</feature>
<dbReference type="SUPFAM" id="SSF52540">
    <property type="entry name" value="P-loop containing nucleoside triphosphate hydrolases"/>
    <property type="match status" value="1"/>
</dbReference>
<dbReference type="Gene3D" id="1.25.40.20">
    <property type="entry name" value="Ankyrin repeat-containing domain"/>
    <property type="match status" value="1"/>
</dbReference>
<dbReference type="Gene3D" id="3.40.50.300">
    <property type="entry name" value="P-loop containing nucleotide triphosphate hydrolases"/>
    <property type="match status" value="1"/>
</dbReference>
<dbReference type="Pfam" id="PF12796">
    <property type="entry name" value="Ank_2"/>
    <property type="match status" value="1"/>
</dbReference>
<evidence type="ECO:0000313" key="4">
    <source>
        <dbReference type="EMBL" id="KAH7216936.1"/>
    </source>
</evidence>
<evidence type="ECO:0000259" key="3">
    <source>
        <dbReference type="Pfam" id="PF24883"/>
    </source>
</evidence>
<dbReference type="Pfam" id="PF24883">
    <property type="entry name" value="NPHP3_N"/>
    <property type="match status" value="1"/>
</dbReference>
<dbReference type="PROSITE" id="PS50088">
    <property type="entry name" value="ANK_REPEAT"/>
    <property type="match status" value="1"/>
</dbReference>
<evidence type="ECO:0000256" key="2">
    <source>
        <dbReference type="PROSITE-ProRule" id="PRU00023"/>
    </source>
</evidence>
<evidence type="ECO:0000256" key="1">
    <source>
        <dbReference type="ARBA" id="ARBA00022737"/>
    </source>
</evidence>
<proteinExistence type="predicted"/>
<dbReference type="SMART" id="SM00248">
    <property type="entry name" value="ANK"/>
    <property type="match status" value="2"/>
</dbReference>
<dbReference type="PROSITE" id="PS50297">
    <property type="entry name" value="ANK_REP_REGION"/>
    <property type="match status" value="1"/>
</dbReference>
<dbReference type="OrthoDB" id="539213at2759"/>
<name>A0A9P9FY63_FUSRE</name>
<dbReference type="InterPro" id="IPR036770">
    <property type="entry name" value="Ankyrin_rpt-contain_sf"/>
</dbReference>
<comment type="caution">
    <text evidence="4">The sequence shown here is derived from an EMBL/GenBank/DDBJ whole genome shotgun (WGS) entry which is preliminary data.</text>
</comment>
<accession>A0A9P9FY63</accession>
<dbReference type="AlphaFoldDB" id="A0A9P9FY63"/>
<protein>
    <recommendedName>
        <fullName evidence="3">Nephrocystin 3-like N-terminal domain-containing protein</fullName>
    </recommendedName>
</protein>
<dbReference type="RefSeq" id="XP_046041917.1">
    <property type="nucleotide sequence ID" value="XM_046185219.1"/>
</dbReference>
<dbReference type="SUPFAM" id="SSF48403">
    <property type="entry name" value="Ankyrin repeat"/>
    <property type="match status" value="1"/>
</dbReference>
<keyword evidence="5" id="KW-1185">Reference proteome</keyword>
<sequence>MQHHRSHDSQGINMDTVASVKSLLRRFNSLIWSRLGFRPVSFFEELSSPGTPEGFGPIVNCEDVHVEGQKHIGLHANHWSTWNFSDPLSSTYKAVSTVLQSFYHGLHTMTSEASFQQMDPDISGLLRSLHVDNSERLSAAMKGTCSWIFDHHAFESWLEHPSGLLWIKGKPGSGKSTLLRYIYQTVTFREPTSLLFFQFNYPSHTSINAMLRSLIFQLLVTRPSYQLYGMRDTYAIRTETHGDYGTNWQWGDPELISYLQESFLQATQDNSHFVIFLDALDEATEELSVNSVILDILAIPSIRICASSRSSPGCPSIDTQTIILEDLNTADITYYTKSRVSSVDCKDSSIQRDLIQSLIEASDGMFLYVHLVLSNLEIWLDQSEAQGKGRLGHIDFPRGLEDLYSLIIAHIESSEKSRDVVRHIFQWVAFATRPLTVPELMNVMAFEKVEGYDLCPHSRQTLGALSACKCAQRITSPCRGFIAVQSPITAPRQSVVSFTHQSVLDFLMAYEPLSFHTNTLELRGHEALARSCCQIILSETRSRRKGYTDSYSDTWEISSYALESWMSHLRKALELGSSCSELLSDLSQNAFLENTLALHEGFASSHKVWPRLTHRYTIDMSWETKQYRTSSPLLLCCAVGHVASCQRYISLGESYNDRDSLYGITPLGWAAAYGHSEVVELLLDSGAEVDYTSNDTSPLQLAVRCGNKRVAQQLLKERPVMNGEPTITTQTALSRAASLGTLFTMLSQQVKGQL</sequence>
<dbReference type="EMBL" id="JAGMUX010000029">
    <property type="protein sequence ID" value="KAH7216936.1"/>
    <property type="molecule type" value="Genomic_DNA"/>
</dbReference>
<dbReference type="PANTHER" id="PTHR10039">
    <property type="entry name" value="AMELOGENIN"/>
    <property type="match status" value="1"/>
</dbReference>
<organism evidence="4 5">
    <name type="scientific">Fusarium redolens</name>
    <dbReference type="NCBI Taxonomy" id="48865"/>
    <lineage>
        <taxon>Eukaryota</taxon>
        <taxon>Fungi</taxon>
        <taxon>Dikarya</taxon>
        <taxon>Ascomycota</taxon>
        <taxon>Pezizomycotina</taxon>
        <taxon>Sordariomycetes</taxon>
        <taxon>Hypocreomycetidae</taxon>
        <taxon>Hypocreales</taxon>
        <taxon>Nectriaceae</taxon>
        <taxon>Fusarium</taxon>
        <taxon>Fusarium redolens species complex</taxon>
    </lineage>
</organism>
<dbReference type="PANTHER" id="PTHR10039:SF5">
    <property type="entry name" value="NACHT DOMAIN-CONTAINING PROTEIN"/>
    <property type="match status" value="1"/>
</dbReference>
<dbReference type="GeneID" id="70215173"/>
<dbReference type="Proteomes" id="UP000720189">
    <property type="component" value="Unassembled WGS sequence"/>
</dbReference>
<reference evidence="4" key="1">
    <citation type="journal article" date="2021" name="Nat. Commun.">
        <title>Genetic determinants of endophytism in the Arabidopsis root mycobiome.</title>
        <authorList>
            <person name="Mesny F."/>
            <person name="Miyauchi S."/>
            <person name="Thiergart T."/>
            <person name="Pickel B."/>
            <person name="Atanasova L."/>
            <person name="Karlsson M."/>
            <person name="Huettel B."/>
            <person name="Barry K.W."/>
            <person name="Haridas S."/>
            <person name="Chen C."/>
            <person name="Bauer D."/>
            <person name="Andreopoulos W."/>
            <person name="Pangilinan J."/>
            <person name="LaButti K."/>
            <person name="Riley R."/>
            <person name="Lipzen A."/>
            <person name="Clum A."/>
            <person name="Drula E."/>
            <person name="Henrissat B."/>
            <person name="Kohler A."/>
            <person name="Grigoriev I.V."/>
            <person name="Martin F.M."/>
            <person name="Hacquard S."/>
        </authorList>
    </citation>
    <scope>NUCLEOTIDE SEQUENCE</scope>
    <source>
        <strain evidence="4">MPI-CAGE-AT-0023</strain>
    </source>
</reference>
<dbReference type="InterPro" id="IPR056884">
    <property type="entry name" value="NPHP3-like_N"/>
</dbReference>
<keyword evidence="1" id="KW-0677">Repeat</keyword>
<dbReference type="InterPro" id="IPR027417">
    <property type="entry name" value="P-loop_NTPase"/>
</dbReference>
<feature type="repeat" description="ANK" evidence="2">
    <location>
        <begin position="662"/>
        <end position="694"/>
    </location>
</feature>
<dbReference type="InterPro" id="IPR002110">
    <property type="entry name" value="Ankyrin_rpt"/>
</dbReference>
<gene>
    <name evidence="4" type="ORF">BKA55DRAFT_218207</name>
</gene>
<keyword evidence="2" id="KW-0040">ANK repeat</keyword>